<dbReference type="PROSITE" id="PS50234">
    <property type="entry name" value="VWFA"/>
    <property type="match status" value="1"/>
</dbReference>
<feature type="compositionally biased region" description="Acidic residues" evidence="10">
    <location>
        <begin position="4832"/>
        <end position="4846"/>
    </location>
</feature>
<feature type="compositionally biased region" description="Basic and acidic residues" evidence="10">
    <location>
        <begin position="3541"/>
        <end position="3560"/>
    </location>
</feature>
<dbReference type="FunFam" id="3.40.50.300:FF:000956">
    <property type="entry name" value="Midasin"/>
    <property type="match status" value="1"/>
</dbReference>
<dbReference type="InterPro" id="IPR002035">
    <property type="entry name" value="VWF_A"/>
</dbReference>
<evidence type="ECO:0000256" key="5">
    <source>
        <dbReference type="ARBA" id="ARBA00022741"/>
    </source>
</evidence>
<dbReference type="GO" id="GO:0005654">
    <property type="term" value="C:nucleoplasm"/>
    <property type="evidence" value="ECO:0007669"/>
    <property type="project" value="UniProtKB-SubCell"/>
</dbReference>
<feature type="compositionally biased region" description="Basic and acidic residues" evidence="10">
    <location>
        <begin position="5118"/>
        <end position="5128"/>
    </location>
</feature>
<feature type="compositionally biased region" description="Basic and acidic residues" evidence="10">
    <location>
        <begin position="5059"/>
        <end position="5069"/>
    </location>
</feature>
<dbReference type="SMART" id="SM00382">
    <property type="entry name" value="AAA"/>
    <property type="match status" value="6"/>
</dbReference>
<dbReference type="GO" id="GO:0000027">
    <property type="term" value="P:ribosomal large subunit assembly"/>
    <property type="evidence" value="ECO:0007669"/>
    <property type="project" value="InterPro"/>
</dbReference>
<feature type="compositionally biased region" description="Acidic residues" evidence="10">
    <location>
        <begin position="4963"/>
        <end position="4979"/>
    </location>
</feature>
<feature type="compositionally biased region" description="Acidic residues" evidence="10">
    <location>
        <begin position="5094"/>
        <end position="5117"/>
    </location>
</feature>
<dbReference type="Pfam" id="PF13519">
    <property type="entry name" value="VWA_2"/>
    <property type="match status" value="1"/>
</dbReference>
<dbReference type="GO" id="GO:0005730">
    <property type="term" value="C:nucleolus"/>
    <property type="evidence" value="ECO:0007669"/>
    <property type="project" value="UniProtKB-SubCell"/>
</dbReference>
<dbReference type="Pfam" id="PF21108">
    <property type="entry name" value="MDN1_4th"/>
    <property type="match status" value="1"/>
</dbReference>
<feature type="compositionally biased region" description="Basic and acidic residues" evidence="10">
    <location>
        <begin position="4785"/>
        <end position="4796"/>
    </location>
</feature>
<dbReference type="PANTHER" id="PTHR48103">
    <property type="entry name" value="MIDASIN-RELATED"/>
    <property type="match status" value="1"/>
</dbReference>
<feature type="compositionally biased region" description="Acidic residues" evidence="10">
    <location>
        <begin position="4670"/>
        <end position="4688"/>
    </location>
</feature>
<dbReference type="GO" id="GO:0030687">
    <property type="term" value="C:preribosome, large subunit precursor"/>
    <property type="evidence" value="ECO:0007669"/>
    <property type="project" value="TreeGrafter"/>
</dbReference>
<name>A0AAN9BPD0_9CAEN</name>
<dbReference type="CDD" id="cd00009">
    <property type="entry name" value="AAA"/>
    <property type="match status" value="2"/>
</dbReference>
<evidence type="ECO:0000256" key="6">
    <source>
        <dbReference type="ARBA" id="ARBA00022840"/>
    </source>
</evidence>
<feature type="compositionally biased region" description="Polar residues" evidence="10">
    <location>
        <begin position="5014"/>
        <end position="5027"/>
    </location>
</feature>
<feature type="compositionally biased region" description="Acidic residues" evidence="10">
    <location>
        <begin position="4797"/>
        <end position="4824"/>
    </location>
</feature>
<protein>
    <recommendedName>
        <fullName evidence="4 9">Midasin</fullName>
    </recommendedName>
</protein>
<evidence type="ECO:0000256" key="4">
    <source>
        <dbReference type="ARBA" id="ARBA00017143"/>
    </source>
</evidence>
<evidence type="ECO:0000256" key="10">
    <source>
        <dbReference type="SAM" id="MobiDB-lite"/>
    </source>
</evidence>
<keyword evidence="6 9" id="KW-0067">ATP-binding</keyword>
<feature type="region of interest" description="Disordered" evidence="10">
    <location>
        <begin position="4450"/>
        <end position="4473"/>
    </location>
</feature>
<comment type="caution">
    <text evidence="12">The sequence shown here is derived from an EMBL/GenBank/DDBJ whole genome shotgun (WGS) entry which is preliminary data.</text>
</comment>
<feature type="region of interest" description="Disordered" evidence="10">
    <location>
        <begin position="3526"/>
        <end position="3560"/>
    </location>
</feature>
<keyword evidence="7 9" id="KW-0143">Chaperone</keyword>
<evidence type="ECO:0000256" key="3">
    <source>
        <dbReference type="ARBA" id="ARBA00007188"/>
    </source>
</evidence>
<dbReference type="InterPro" id="IPR040848">
    <property type="entry name" value="AAA_lid_7"/>
</dbReference>
<feature type="compositionally biased region" description="Basic and acidic residues" evidence="10">
    <location>
        <begin position="4751"/>
        <end position="4760"/>
    </location>
</feature>
<comment type="function">
    <text evidence="9">Nuclear chaperone required for maturation and nuclear export of pre-60S ribosome subunits.</text>
</comment>
<feature type="compositionally biased region" description="Polar residues" evidence="10">
    <location>
        <begin position="4983"/>
        <end position="5002"/>
    </location>
</feature>
<dbReference type="GO" id="GO:0005524">
    <property type="term" value="F:ATP binding"/>
    <property type="evidence" value="ECO:0007669"/>
    <property type="project" value="UniProtKB-KW"/>
</dbReference>
<feature type="compositionally biased region" description="Acidic residues" evidence="10">
    <location>
        <begin position="4650"/>
        <end position="4661"/>
    </location>
</feature>
<dbReference type="FunFam" id="3.40.50.410:FF:000028">
    <property type="entry name" value="Midasin"/>
    <property type="match status" value="1"/>
</dbReference>
<dbReference type="Pfam" id="PF17865">
    <property type="entry name" value="AAA_lid_5"/>
    <property type="match status" value="1"/>
</dbReference>
<feature type="compositionally biased region" description="Basic and acidic residues" evidence="10">
    <location>
        <begin position="4733"/>
        <end position="4743"/>
    </location>
</feature>
<keyword evidence="5 9" id="KW-0547">Nucleotide-binding</keyword>
<feature type="compositionally biased region" description="Basic and acidic residues" evidence="10">
    <location>
        <begin position="4450"/>
        <end position="4463"/>
    </location>
</feature>
<feature type="compositionally biased region" description="Basic and acidic residues" evidence="10">
    <location>
        <begin position="4863"/>
        <end position="4877"/>
    </location>
</feature>
<dbReference type="Gene3D" id="3.40.50.410">
    <property type="entry name" value="von Willebrand factor, type A domain"/>
    <property type="match status" value="1"/>
</dbReference>
<dbReference type="Gene3D" id="3.40.50.300">
    <property type="entry name" value="P-loop containing nucleotide triphosphate hydrolases"/>
    <property type="match status" value="6"/>
</dbReference>
<reference evidence="12 13" key="1">
    <citation type="submission" date="2024-02" db="EMBL/GenBank/DDBJ databases">
        <title>Chromosome-scale genome assembly of the rough periwinkle Littorina saxatilis.</title>
        <authorList>
            <person name="De Jode A."/>
            <person name="Faria R."/>
            <person name="Formenti G."/>
            <person name="Sims Y."/>
            <person name="Smith T.P."/>
            <person name="Tracey A."/>
            <person name="Wood J.M.D."/>
            <person name="Zagrodzka Z.B."/>
            <person name="Johannesson K."/>
            <person name="Butlin R.K."/>
            <person name="Leder E.H."/>
        </authorList>
    </citation>
    <scope>NUCLEOTIDE SEQUENCE [LARGE SCALE GENOMIC DNA]</scope>
    <source>
        <strain evidence="12">Snail1</strain>
        <tissue evidence="12">Muscle</tissue>
    </source>
</reference>
<dbReference type="InterPro" id="IPR003593">
    <property type="entry name" value="AAA+_ATPase"/>
</dbReference>
<dbReference type="CDD" id="cd01460">
    <property type="entry name" value="vWA_midasin"/>
    <property type="match status" value="1"/>
</dbReference>
<keyword evidence="8 9" id="KW-0539">Nucleus</keyword>
<evidence type="ECO:0000313" key="12">
    <source>
        <dbReference type="EMBL" id="KAK7108825.1"/>
    </source>
</evidence>
<dbReference type="Proteomes" id="UP001374579">
    <property type="component" value="Unassembled WGS sequence"/>
</dbReference>
<dbReference type="InterPro" id="IPR011704">
    <property type="entry name" value="ATPase_dyneun-rel_AAA"/>
</dbReference>
<feature type="compositionally biased region" description="Basic and acidic residues" evidence="10">
    <location>
        <begin position="5139"/>
        <end position="5152"/>
    </location>
</feature>
<dbReference type="SUPFAM" id="SSF53300">
    <property type="entry name" value="vWA-like"/>
    <property type="match status" value="1"/>
</dbReference>
<evidence type="ECO:0000256" key="8">
    <source>
        <dbReference type="ARBA" id="ARBA00023242"/>
    </source>
</evidence>
<evidence type="ECO:0000256" key="1">
    <source>
        <dbReference type="ARBA" id="ARBA00004604"/>
    </source>
</evidence>
<feature type="compositionally biased region" description="Basic and acidic residues" evidence="10">
    <location>
        <begin position="4945"/>
        <end position="4956"/>
    </location>
</feature>
<evidence type="ECO:0000256" key="7">
    <source>
        <dbReference type="ARBA" id="ARBA00023186"/>
    </source>
</evidence>
<feature type="compositionally biased region" description="Basic and acidic residues" evidence="10">
    <location>
        <begin position="4689"/>
        <end position="4705"/>
    </location>
</feature>
<dbReference type="InterPro" id="IPR012099">
    <property type="entry name" value="Midasin"/>
</dbReference>
<keyword evidence="13" id="KW-1185">Reference proteome</keyword>
<dbReference type="InterPro" id="IPR048617">
    <property type="entry name" value="MDN1_AAA_lid_4"/>
</dbReference>
<gene>
    <name evidence="12" type="ORF">V1264_016489</name>
</gene>
<feature type="compositionally biased region" description="Basic and acidic residues" evidence="10">
    <location>
        <begin position="4922"/>
        <end position="4931"/>
    </location>
</feature>
<dbReference type="SUPFAM" id="SSF52540">
    <property type="entry name" value="P-loop containing nucleoside triphosphate hydrolases"/>
    <property type="match status" value="6"/>
</dbReference>
<evidence type="ECO:0000259" key="11">
    <source>
        <dbReference type="PROSITE" id="PS50234"/>
    </source>
</evidence>
<sequence length="5507" mass="613977">MSSESTEKIDLTAWNVFKALHLLCKTNATCSTELRSFLAKQIWNKQDRQTILTTLSKLFLNFKCAADIGCYFRPFVLDIAHRTKKCVLKEGHANVRLQCKLAVALGLALPVCPELERFTAEFINTHKPFANFTDEEPKKKKSKREKIPEVDWVRAMHNFASHLRDASSVISVKLVADHLAHQDTTVRWYAAMTYCRLIGMSEQTRSQFLRRYFTVQEEQELVHRCYQETQEREKLINSGLGAVVLESLESGLTHTKHQLLPADLDPAVVSVTGVLLPRHADSELDKDVKHQWVGVPSMLDSLRSLSLAVSAGRPVLVQGPVGCGKTSLVQHLASLTGRHCAPEVIKVQLGDQTDSKALLGTYQCTEVPGQFVWRPGVLTEAVTKGYWVLLEDLDHAPMEVVSTLAPLLQTSTLSVPGHGDIIHAAPGFQLFATQRLFASGDGLHSQNKSSAILDKLWTQVTIQPLSRVELKQAVVTRFPNLLPIIDRLLDIYFMLSAGRHHLTSDLEDEGQGEGSEESTVGKFLSLTGRLVSTRDLMSWCSCVSSVFVETSANCAELVYQAAIDSFVSCLPSQPKRLALAEAIAARLNITIEKAEYFLTKRMPQVDEDSRQFSVGNIVLPIKQQSIVSLMRSHRATFSYTRPSVCLLEKVAACVKRNEPVLLVGETGTGKTSSVQFLAQTLGHKLHVINLNQQSDSVDLLGGFKPVDLKFLMMPLRDEFVVLFRKTFSQQQNSKFLSHLQNCFTQKRWHDLLALMDHSYQGAAKLMKAREAEDTENSVKWQKLGKKWRKIGRRLRQLKAQVQETENVLAFSFMEGTLVKALKCGDWVLLDEINLAAAETLQCLAGLLESTDGSLVLTDRGNMDPVIRHPNFRLFACMNPATDVGKKDLTPGVRNRFTEFYVDELVEPEDLRTLVADYLRSLSLTSAQLNGIVNFYMEIRRQASSKLVDGTGHKPHYSLRTLCRALRFVNVHNCGTVARSLYEGFCLSFLTQLDRSSHPVVTKLICEHILGKAKKESILKQPLPQPSGGNHLQFGGYWISQGTLEPSVPDHYIITPSVKENLKDLARVVSAGSHPVLLQGETSVGKTSLITWLARSSGNHCVRVNNHEHTDLQEYVGCYAADESGKLVFKEGVLVEAMRKGYWIILDELNLAPTDVLEALNRLLDDNHELFIPETQEMVKAHPKFMLFATQNPPGHYGGRKMLSRAFRNRFVELHFDEIPKCELETILHQRCGIPPSYAKRLVVVMSDLQVRRQQTGLFAGKQSWMTLRDLFRWADRYKSPFAGDQDAGKSSKFYNFDQHMADHGYMLLAGRVRKAEETAVIQEVIEKHFKQCKVNPERLYNLSPHTSPTVLALLQAVTGQSSSSSSSSGVTGFEHVVWTHGMRRLAVLIGQAVQFGEPILLIGDTGCGKTTVCQLYAAMKGKQLHSVNCHLHTESADFLGGLRPVRSHSQDDSQNRKLFEWVDGPLVTSMKEGSMFLIDEISLADDSVLERLNSVLEPERSILLAEKGGGEGAGEEVEVVKAAEGFQVFATMNPGGDFGKKELSPALRNRFTEIWCPQSNGRDDLITIIEHNLRPGLHLANNQDGTSGFGAAIMDFVTWFSNNEIGKRCTVSIRDILSWVHFINTCTKGQGRGEGEGQAHSGLDPAVAFIHGACLVFLDSLGAGTTSRGSDFDTELARSTCLTFLQAQVKGTTGHDLSMEQLGIPVGVGKQRTSLNVELTKDSLAIFPFSISRESLDDDSGERYAIEAPTTCVNAQRILRGLQLSRPLLLEGAPGVGKTSLVAAVARLAGRELVRINLSEQTDVTDLFGADLPVEGGVGGAFAWRDGPFLQALKAGHWVVFDEMNLASQSVLEGLNACLDHRGEVFVPELCRTFHIQHSRTRIFACQNPLNQGGGRKGLPRSFLNRFTQVYVEPLSRDDLIFICTTMYPSMPLDVLTKMVDFNMKMHEETMVSCLWGRRGAPWEFNLRDINRWCDLLLANQAATRLDPGEYVSLVYQDRMRTDKDKQMVAQLYSQVFGENAQLYRPSRVVHITPSHVQAGHAFSRRACRVGGGGGGGDGGEVMMLHHSLGPLESLMTCVNMGWMAIVVGPSSSGKSSIVRLLAEVTGHTLHVLPMSSAMDTTELLGGFEQADIGRHIAELTEEVVTEVRAFQQQRSAEGDTAAVGQVTTLDTQLVALRAESGQDTEEEPGKEIETLLTRVHRLQKLVTKLKRLRPQSEQLKKLSESLKREEGALKKGHPGAGAAGGGTFEWVDSLLVKALRNGDWLLIDNVNFCSPSVLDRLNALLEPRGVLTINERGVTDGAVPTITPHPQFRLFLSMDPKNGEISRAMRNRGVEIYILGEEDGCPYSQHDTLSMLQGAGLHSQLACDWLMELHSQLREKLTANERPGLCDLLRSAMLVRQQQEKGMDVNSALRHAADSVYVRNMKSLVARQLVCTILSEQLERLKVFDSASKAVVSGQVEWWQLAPSVDQYRDYSGLTTAQQAARVCAALLCQTGLESICPNANTSMDDYLHSLQTALSIFVSHQSEKHWKLALDWLKALVNHKKGEVLVSLANQAPDDRQKLEEGLMRLVEMSEACLVKLFVGGALRELHDSEQKLCDGHSTALELLADQPWDLGTNPQVVGKVLTRMMQLGEKQDTVLMDRLTAISSAVKRLELLQLVTVLTEQMKDGVTTVAELGRRGLRQKSQSGKALFHLGELFTCLSEQLSDMVTCLSSATVDFLHQTQDCLLWLPRLLKESMNSGGIHKVEEVYLSQLALHWHWCWNKMLARLLTPASAPAVHSTITKVRNLLGDDTSAAKLFVKFWSSWGHPRAFLTETEARLWCEFCALSSSLLVDSSMTFQIAQQRVKVVTTSQGRTILRKLMFVAKRLLSGDFDVESDLLNIRQFLRAAQLIHEEEMAMVQTPTPATASPQSNTDPQTSTFVQLWPVYEHLDLLAELSHLLGFSAEGGEEMEKRVRLLDFELHCSTSAVCWDVSKEQELKAGDKMKWLLQVLQRLWSSPAVASCTQWLTWGTEAAQVDKHDTNGPAIFHRSAMLFYASHLLSSSHADRKSAFLTSQYDLLPLNVTLGGVDTQLTQLSDFTRLLWKHAGVLTDEKLSLGLLEEQLLAQSFLSLLKALSSIMDTDHQEEWTSFVSDFSNIHTTMSNTTTTELQAWQESSESVKSLLFQLHNHLNQHCGWLKDHAVVAILGRCFEVMVDVVVGGGSGVLVGQALVYVGSALLHLLAPKGPVDPVHKATVKLNHFRQELSDVETDLQVWEAYLTLTSGQTIQDLSPSLHHPRLAFLLHRRSDLVAAIADLEVQYAFRGDCSQYLRLSQEVTNIMETMASPNTVGALVSRLRAAVTSGRSEFCSMVATTTAAVREERTWQTATGRFSKRLGTEYPFLPDLAVPVCLAVEQMRLGMRVLAQEASLRLKQTQIQYWPPSGRLDSMVTELCAFPSVRPSTPTWLHLASHLSSLVTREAVTCLVTAHHAQGLPTQHLLSRLLSCSLLLAKTHALQTGEITSDLFTTLTHVLDLFVKAWQDQEDRRRQKEEEEASLYRFKDKQHGDERTEEEKEEEAFRKAFPSFRDDFADMIEATRLEDTGRTVQPMEEDDGTTAPDAITEQEMDDVCCNHLHLLLRLTSTQWFARQQLPGATTVGSWDVVKPALLAYQVAADIGRKSWQLLSEQVDKQSLGSHLVVCGTLAQSVQSSSTDTCQTQALRPPVSTCYNVYVDPNVEEVMRCRHVLQKFVARVTQLLQEWPDHPTLKQLLLLVERIESFPVTAPIVKFLTGMELLLEKAQLWEGNAASHVSMATQLSEVTALIVQWRKLELRCWSGALDIEVERCRRKASRWWFHLYTLVSTYLSQAQSETGMEELLNSLKQFIEGSSVGEFSPRLDIVLAFHCHLVHAPFSPQRDHLLNLLWSVHQFYSQFSPALDAEIANLRTPIEKELKGFVKIARWSEMNYWALKESTEKTHRTVHKHARAFQGQLNNPVKGFLGEKPADVLPPNTSASNNYRERILAFHTDSMQSCAKPVDVSLTHQTEEVLQPVLAQCCLQQTLLPKCRRAASHWRKFVAASGTCLDISRLDELTGDLMEEARELQKLEVPQGTDKTKQKSEVKHIHLRKRKALADCFKQLADLGLSYRKGLVKEKTTPVDDALQLPPFNPSAVLGKESKLLGLWEGCDTYFTKCLSRLAQLAAALKSPSKELGVDNVERCRGFAQHLADIFMKQRQELSDTFTRFVTLRKLLSAVETLESSDYLPSQTEAHQWLESAKNVVTQVAQGLTQFSLLLQSCPPASNTPEASPAVSPFLPADLSPMAHLKHGDELWSRSFTSVQMFLETTGGMQTKLLALSDRTIFTSKDVGTLTNTVTQLSTIQQGLREMADTLDNGNDNCLTTTITFLSSSIHKLHNDYATWRNKLHKLVPLKLSKELCFSGEVQTEVDKFAGKVEQLVESALLTVQKLVKSQEQERKKDTEKTNEQDDEEGEDGLKEKHLMLLTEQLGRHVSFLHSEQMTETLQELCNDLKEKTETSASSVDQKSLSAASQVSVCARLLLHSKPLLSLYGEIMENHVAKSLALHRTLGKMLSVMLAVFTQLALKGFCLPAEYSDDAGGEGATDFVDIEGGGVGEGEGAKDVSEQIESEDQLDETRKQDEEKEEGGDQQPDIAPEDNAIEMSDDFEAKPQDLEPVEGEEDEDNDDKEEEDPEKQMGDVDGPDSDKLDDQMWGSDGEDEADDKEQKEEDGPGSGPQGEKELAAKEDLQSGDDDDKDKGDDKKNEEEEEVDNNEDPVPQDVQDFDESEYDDNRVDPHHGEEEKPEEPENVDLPEDLNLDLDEEGEEEDTGGERPPGEGEEENTEVPDITEEGPEKEGEEHNDEEEAKDENKEQKDDEKKDENETGEQENEDQEMKMDGVEDEQDDKGGEKKEAAGQEEHDDQEQEGAEDKGFKPQDDPAASEEKEEMEEAENRGKSSHDDAGAVQNEDAQDEAAGENNNQEETEGAGTASTDQQDGHEGTTSAQVTEGTAPHHRKQTQRRPGQSQADRSLGTTEEKFKRLKTTDRSSQRPQPDKPSREEDEAEMYEHIADDTSHADAQTLDVATDEQQQQQSVVGKPEEDADEMDEDDDVKMQDDKEEEENEAGEKAAKDTGKRQQQQETEAGGEEKDGEPRKEIGKTEIAGSDVMTLGAERAPESTIHTQLEHLHLGAIASEVDVEALRGQLEDSINNWTHADTTDHHAAVAAGEAWQKYEALTSSLSQELCEQLRLVLEPSQATKLRGDYRTGKRLNMRKVIPYIASQFRKDKIWLRRTKPSKRQYQIMLAIDDSSSMADNHSKQLAFESLALTANALTLLETGDLAVCSFGETVKLLHPFTETFSNQAGARILQQFTFEQKQTRVALMLQQATAVMLEARSRQQGWLGRPETAQLLLMVSDGRGINAEGLGVVKKAVRQAREANIFLVFIILDDPKNQNSILDIKRTVFTPGKPLPEFRSYMEEFPFPFYVILRDIGSLPQVLSDALRQWFELVTATSS</sequence>
<dbReference type="InterPro" id="IPR036465">
    <property type="entry name" value="vWFA_dom_sf"/>
</dbReference>
<feature type="compositionally biased region" description="Acidic residues" evidence="10">
    <location>
        <begin position="4934"/>
        <end position="4944"/>
    </location>
</feature>
<feature type="region of interest" description="Disordered" evidence="10">
    <location>
        <begin position="4597"/>
        <end position="5162"/>
    </location>
</feature>
<feature type="compositionally biased region" description="Basic and acidic residues" evidence="10">
    <location>
        <begin position="5028"/>
        <end position="5052"/>
    </location>
</feature>
<dbReference type="FunFam" id="3.40.50.300:FF:000142">
    <property type="entry name" value="Midasin"/>
    <property type="match status" value="1"/>
</dbReference>
<evidence type="ECO:0000256" key="2">
    <source>
        <dbReference type="ARBA" id="ARBA00004642"/>
    </source>
</evidence>
<comment type="similarity">
    <text evidence="3 9">Belongs to the midasin family.</text>
</comment>
<dbReference type="PIRSF" id="PIRSF010340">
    <property type="entry name" value="Midasin"/>
    <property type="match status" value="1"/>
</dbReference>
<dbReference type="Pfam" id="PF07728">
    <property type="entry name" value="AAA_5"/>
    <property type="match status" value="6"/>
</dbReference>
<dbReference type="Pfam" id="PF17867">
    <property type="entry name" value="AAA_lid_7"/>
    <property type="match status" value="3"/>
</dbReference>
<dbReference type="InterPro" id="IPR041190">
    <property type="entry name" value="Midasin_AAA_lid_5"/>
</dbReference>
<comment type="subcellular location">
    <subcellularLocation>
        <location evidence="1">Nucleus</location>
        <location evidence="1">Nucleolus</location>
    </subcellularLocation>
    <subcellularLocation>
        <location evidence="2">Nucleus</location>
        <location evidence="2">Nucleoplasm</location>
    </subcellularLocation>
</comment>
<dbReference type="InterPro" id="IPR027417">
    <property type="entry name" value="P-loop_NTPase"/>
</dbReference>
<evidence type="ECO:0000313" key="13">
    <source>
        <dbReference type="Proteomes" id="UP001374579"/>
    </source>
</evidence>
<organism evidence="12 13">
    <name type="scientific">Littorina saxatilis</name>
    <dbReference type="NCBI Taxonomy" id="31220"/>
    <lineage>
        <taxon>Eukaryota</taxon>
        <taxon>Metazoa</taxon>
        <taxon>Spiralia</taxon>
        <taxon>Lophotrochozoa</taxon>
        <taxon>Mollusca</taxon>
        <taxon>Gastropoda</taxon>
        <taxon>Caenogastropoda</taxon>
        <taxon>Littorinimorpha</taxon>
        <taxon>Littorinoidea</taxon>
        <taxon>Littorinidae</taxon>
        <taxon>Littorina</taxon>
    </lineage>
</organism>
<evidence type="ECO:0000256" key="9">
    <source>
        <dbReference type="PIRNR" id="PIRNR010340"/>
    </source>
</evidence>
<dbReference type="SMART" id="SM00327">
    <property type="entry name" value="VWA"/>
    <property type="match status" value="1"/>
</dbReference>
<dbReference type="EMBL" id="JBAMIC010000004">
    <property type="protein sequence ID" value="KAK7108825.1"/>
    <property type="molecule type" value="Genomic_DNA"/>
</dbReference>
<dbReference type="GO" id="GO:0016887">
    <property type="term" value="F:ATP hydrolysis activity"/>
    <property type="evidence" value="ECO:0007669"/>
    <property type="project" value="InterPro"/>
</dbReference>
<dbReference type="PANTHER" id="PTHR48103:SF2">
    <property type="entry name" value="MIDASIN"/>
    <property type="match status" value="1"/>
</dbReference>
<proteinExistence type="inferred from homology"/>
<dbReference type="FunFam" id="3.40.50.300:FF:000582">
    <property type="entry name" value="Midasin"/>
    <property type="match status" value="1"/>
</dbReference>
<feature type="domain" description="VWFA" evidence="11">
    <location>
        <begin position="5294"/>
        <end position="5495"/>
    </location>
</feature>
<dbReference type="GO" id="GO:0000055">
    <property type="term" value="P:ribosomal large subunit export from nucleus"/>
    <property type="evidence" value="ECO:0007669"/>
    <property type="project" value="TreeGrafter"/>
</dbReference>
<accession>A0AAN9BPD0</accession>
<feature type="compositionally biased region" description="Basic and acidic residues" evidence="10">
    <location>
        <begin position="4900"/>
        <end position="4912"/>
    </location>
</feature>
<dbReference type="FunFam" id="3.40.50.300:FF:000764">
    <property type="entry name" value="Midasin"/>
    <property type="match status" value="1"/>
</dbReference>